<dbReference type="Proteomes" id="UP000244069">
    <property type="component" value="Unassembled WGS sequence"/>
</dbReference>
<keyword evidence="4 7" id="KW-0812">Transmembrane</keyword>
<dbReference type="EMBL" id="QBKN01000035">
    <property type="protein sequence ID" value="PTX40286.1"/>
    <property type="molecule type" value="Genomic_DNA"/>
</dbReference>
<evidence type="ECO:0000256" key="5">
    <source>
        <dbReference type="ARBA" id="ARBA00022989"/>
    </source>
</evidence>
<dbReference type="GO" id="GO:0005886">
    <property type="term" value="C:plasma membrane"/>
    <property type="evidence" value="ECO:0007669"/>
    <property type="project" value="UniProtKB-SubCell"/>
</dbReference>
<comment type="subunit">
    <text evidence="7">The complex comprises the extracytoplasmic solute receptor protein and the two transmembrane proteins.</text>
</comment>
<evidence type="ECO:0000259" key="8">
    <source>
        <dbReference type="Pfam" id="PF06808"/>
    </source>
</evidence>
<keyword evidence="5 7" id="KW-1133">Transmembrane helix</keyword>
<dbReference type="RefSeq" id="WP_107978558.1">
    <property type="nucleotide sequence ID" value="NZ_BMEZ01000034.1"/>
</dbReference>
<organism evidence="9 10">
    <name type="scientific">Allosediminivita pacifica</name>
    <dbReference type="NCBI Taxonomy" id="1267769"/>
    <lineage>
        <taxon>Bacteria</taxon>
        <taxon>Pseudomonadati</taxon>
        <taxon>Pseudomonadota</taxon>
        <taxon>Alphaproteobacteria</taxon>
        <taxon>Rhodobacterales</taxon>
        <taxon>Paracoccaceae</taxon>
        <taxon>Allosediminivita</taxon>
    </lineage>
</organism>
<dbReference type="PANTHER" id="PTHR33362:SF5">
    <property type="entry name" value="C4-DICARBOXYLATE TRAP TRANSPORTER LARGE PERMEASE PROTEIN DCTM"/>
    <property type="match status" value="1"/>
</dbReference>
<keyword evidence="2" id="KW-1003">Cell membrane</keyword>
<feature type="transmembrane region" description="Helical" evidence="7">
    <location>
        <begin position="280"/>
        <end position="298"/>
    </location>
</feature>
<dbReference type="GO" id="GO:0022857">
    <property type="term" value="F:transmembrane transporter activity"/>
    <property type="evidence" value="ECO:0007669"/>
    <property type="project" value="UniProtKB-UniRule"/>
</dbReference>
<feature type="transmembrane region" description="Helical" evidence="7">
    <location>
        <begin position="137"/>
        <end position="160"/>
    </location>
</feature>
<comment type="caution">
    <text evidence="7">Lacks conserved residue(s) required for the propagation of feature annotation.</text>
</comment>
<dbReference type="OrthoDB" id="9790209at2"/>
<evidence type="ECO:0000256" key="1">
    <source>
        <dbReference type="ARBA" id="ARBA00004429"/>
    </source>
</evidence>
<dbReference type="PIRSF" id="PIRSF006066">
    <property type="entry name" value="HI0050"/>
    <property type="match status" value="1"/>
</dbReference>
<keyword evidence="10" id="KW-1185">Reference proteome</keyword>
<evidence type="ECO:0000256" key="4">
    <source>
        <dbReference type="ARBA" id="ARBA00022692"/>
    </source>
</evidence>
<feature type="transmembrane region" description="Helical" evidence="7">
    <location>
        <begin position="93"/>
        <end position="117"/>
    </location>
</feature>
<feature type="domain" description="TRAP C4-dicarboxylate transport system permease DctM subunit" evidence="8">
    <location>
        <begin position="7"/>
        <end position="421"/>
    </location>
</feature>
<accession>A0A2T6A904</accession>
<dbReference type="InterPro" id="IPR010656">
    <property type="entry name" value="DctM"/>
</dbReference>
<evidence type="ECO:0000256" key="2">
    <source>
        <dbReference type="ARBA" id="ARBA00022475"/>
    </source>
</evidence>
<evidence type="ECO:0000256" key="3">
    <source>
        <dbReference type="ARBA" id="ARBA00022519"/>
    </source>
</evidence>
<dbReference type="NCBIfam" id="TIGR00786">
    <property type="entry name" value="dctM"/>
    <property type="match status" value="1"/>
</dbReference>
<feature type="transmembrane region" description="Helical" evidence="7">
    <location>
        <begin position="339"/>
        <end position="358"/>
    </location>
</feature>
<evidence type="ECO:0000313" key="10">
    <source>
        <dbReference type="Proteomes" id="UP000244069"/>
    </source>
</evidence>
<name>A0A2T6A904_9RHOB</name>
<reference evidence="9 10" key="1">
    <citation type="submission" date="2018-04" db="EMBL/GenBank/DDBJ databases">
        <title>Genomic Encyclopedia of Archaeal and Bacterial Type Strains, Phase II (KMG-II): from individual species to whole genera.</title>
        <authorList>
            <person name="Goeker M."/>
        </authorList>
    </citation>
    <scope>NUCLEOTIDE SEQUENCE [LARGE SCALE GENOMIC DNA]</scope>
    <source>
        <strain evidence="9 10">DSM 29329</strain>
    </source>
</reference>
<feature type="transmembrane region" description="Helical" evidence="7">
    <location>
        <begin position="51"/>
        <end position="72"/>
    </location>
</feature>
<comment type="subcellular location">
    <subcellularLocation>
        <location evidence="1 7">Cell inner membrane</location>
        <topology evidence="1 7">Multi-pass membrane protein</topology>
    </subcellularLocation>
</comment>
<gene>
    <name evidence="9" type="ORF">C8N44_1356</name>
</gene>
<keyword evidence="3 7" id="KW-0997">Cell inner membrane</keyword>
<comment type="caution">
    <text evidence="9">The sequence shown here is derived from an EMBL/GenBank/DDBJ whole genome shotgun (WGS) entry which is preliminary data.</text>
</comment>
<feature type="transmembrane region" description="Helical" evidence="7">
    <location>
        <begin position="405"/>
        <end position="428"/>
    </location>
</feature>
<proteinExistence type="inferred from homology"/>
<feature type="transmembrane region" description="Helical" evidence="7">
    <location>
        <begin position="310"/>
        <end position="332"/>
    </location>
</feature>
<feature type="transmembrane region" description="Helical" evidence="7">
    <location>
        <begin position="172"/>
        <end position="197"/>
    </location>
</feature>
<evidence type="ECO:0000313" key="9">
    <source>
        <dbReference type="EMBL" id="PTX40286.1"/>
    </source>
</evidence>
<dbReference type="AlphaFoldDB" id="A0A2T6A904"/>
<dbReference type="PANTHER" id="PTHR33362">
    <property type="entry name" value="SIALIC ACID TRAP TRANSPORTER PERMEASE PROTEIN SIAT-RELATED"/>
    <property type="match status" value="1"/>
</dbReference>
<feature type="transmembrane region" description="Helical" evidence="7">
    <location>
        <begin position="226"/>
        <end position="259"/>
    </location>
</feature>
<protein>
    <recommendedName>
        <fullName evidence="7">TRAP transporter large permease protein</fullName>
    </recommendedName>
</protein>
<sequence>MSFAYGVGVLLLLILLALPLGVALGMAGVISLYFTIPVGSIMALTSKVVHSTTASTLLMTIPMFVLMSEFLASSGVAQDLLLSCNRAMRKLRGGLAMACILAGTVHAAATGSSTASAASLARASFPAMTKAGYAPSFSVGTIATAGTLAIMVPPSVAFILFGIMTETSIGRLFLAGVIPGLLTCVGYMITISITLWLKPSLGPSKEQEAEAANFTVEEGRGSLWPMLALITVVLGGLYTGVATPTEIAALGALGAFLIALYGRRMNTRRFADAVGGTMRISSMIIIIVFGAHIFGYFISFSRITDTLLTWIGQSGLPPTAVMLGVVFLYLIMGMIMDQAAILILTAPISTALMVGLGYDPIWWGVVIIKSAEIGMITPPLGLVTFVTSSATGTDLKESFKGVMPFALGELVILSLLLLFPSLSLWLAYMQ</sequence>
<keyword evidence="7" id="KW-0813">Transport</keyword>
<dbReference type="Pfam" id="PF06808">
    <property type="entry name" value="DctM"/>
    <property type="match status" value="1"/>
</dbReference>
<keyword evidence="6 7" id="KW-0472">Membrane</keyword>
<comment type="similarity">
    <text evidence="7">Belongs to the TRAP transporter large permease family.</text>
</comment>
<evidence type="ECO:0000256" key="6">
    <source>
        <dbReference type="ARBA" id="ARBA00023136"/>
    </source>
</evidence>
<evidence type="ECO:0000256" key="7">
    <source>
        <dbReference type="RuleBase" id="RU369079"/>
    </source>
</evidence>
<comment type="function">
    <text evidence="7">Part of the tripartite ATP-independent periplasmic (TRAP) transport system.</text>
</comment>
<dbReference type="InterPro" id="IPR004681">
    <property type="entry name" value="TRAP_DctM"/>
</dbReference>